<protein>
    <recommendedName>
        <fullName evidence="3">PD(D/E)XK endonuclease domain-containing protein</fullName>
    </recommendedName>
</protein>
<sequence length="187" mass="21036">MASGLRNKLTGQIGEFLVCAELGRRLDLVATPFAGNVPQFDLLVADEGCRSIPIQVKTSRSKQWPSRADLWIKLSVENGKQIDHGDQFLHQPDLIHVFVALGQQPSGVETPAQADRFFILTQRQLQQILAANDRAYMEKRLIPWHRPRQPASFDCRLDAEALTAFENRWELIQQQLEGVSPCAPLAP</sequence>
<keyword evidence="2" id="KW-1185">Reference proteome</keyword>
<evidence type="ECO:0000313" key="1">
    <source>
        <dbReference type="EMBL" id="RJF71345.1"/>
    </source>
</evidence>
<name>A0A418V5Q7_9DEIO</name>
<dbReference type="RefSeq" id="WP_119762427.1">
    <property type="nucleotide sequence ID" value="NZ_QYUJ01000014.1"/>
</dbReference>
<dbReference type="OrthoDB" id="159933at2"/>
<accession>A0A418V5Q7</accession>
<dbReference type="Proteomes" id="UP000286287">
    <property type="component" value="Unassembled WGS sequence"/>
</dbReference>
<gene>
    <name evidence="1" type="ORF">D3875_06900</name>
</gene>
<evidence type="ECO:0008006" key="3">
    <source>
        <dbReference type="Google" id="ProtNLM"/>
    </source>
</evidence>
<dbReference type="AlphaFoldDB" id="A0A418V5Q7"/>
<organism evidence="1 2">
    <name type="scientific">Deinococcus cavernae</name>
    <dbReference type="NCBI Taxonomy" id="2320857"/>
    <lineage>
        <taxon>Bacteria</taxon>
        <taxon>Thermotogati</taxon>
        <taxon>Deinococcota</taxon>
        <taxon>Deinococci</taxon>
        <taxon>Deinococcales</taxon>
        <taxon>Deinococcaceae</taxon>
        <taxon>Deinococcus</taxon>
    </lineage>
</organism>
<comment type="caution">
    <text evidence="1">The sequence shown here is derived from an EMBL/GenBank/DDBJ whole genome shotgun (WGS) entry which is preliminary data.</text>
</comment>
<proteinExistence type="predicted"/>
<dbReference type="EMBL" id="QYUJ01000014">
    <property type="protein sequence ID" value="RJF71345.1"/>
    <property type="molecule type" value="Genomic_DNA"/>
</dbReference>
<reference evidence="1 2" key="1">
    <citation type="submission" date="2018-09" db="EMBL/GenBank/DDBJ databases">
        <authorList>
            <person name="Zhu H."/>
        </authorList>
    </citation>
    <scope>NUCLEOTIDE SEQUENCE [LARGE SCALE GENOMIC DNA]</scope>
    <source>
        <strain evidence="1 2">K2S05-167</strain>
    </source>
</reference>
<evidence type="ECO:0000313" key="2">
    <source>
        <dbReference type="Proteomes" id="UP000286287"/>
    </source>
</evidence>